<comment type="caution">
    <text evidence="1">The sequence shown here is derived from an EMBL/GenBank/DDBJ whole genome shotgun (WGS) entry which is preliminary data.</text>
</comment>
<accession>A0A816BID9</accession>
<protein>
    <submittedName>
        <fullName evidence="1">Uncharacterized protein</fullName>
    </submittedName>
</protein>
<evidence type="ECO:0000313" key="2">
    <source>
        <dbReference type="EMBL" id="CAF4495143.1"/>
    </source>
</evidence>
<keyword evidence="3" id="KW-1185">Reference proteome</keyword>
<dbReference type="EMBL" id="CAJOBC010105012">
    <property type="protein sequence ID" value="CAF4495143.1"/>
    <property type="molecule type" value="Genomic_DNA"/>
</dbReference>
<sequence length="264" mass="29011">SFEDAEFKITDVAGEIVDYRKTSAIMISKYTDTMAVVKLDNQNKYYLFKTNPFTQSVPCTNADIGDLFATSAKIIVIFGKIENDMLNSLLPGSTFYRPLEIVACDTGTVPILHDAKIQSRVNPGEKQSNHLQDSSFQLVINHKQTSVMHVSNLALTLPSCTTPTEAAQKRSITVSSNSDEIKTRLNLPVISLQDQTLTKQEPPVMPRMSHIKNICIIKPVTASPLSVQLLNGQTGSILQTAQVIQKTKIEGTPSLIGSRTVFQS</sequence>
<reference evidence="1" key="1">
    <citation type="submission" date="2021-02" db="EMBL/GenBank/DDBJ databases">
        <authorList>
            <person name="Nowell W R."/>
        </authorList>
    </citation>
    <scope>NUCLEOTIDE SEQUENCE</scope>
</reference>
<organism evidence="1 3">
    <name type="scientific">Didymodactylos carnosus</name>
    <dbReference type="NCBI Taxonomy" id="1234261"/>
    <lineage>
        <taxon>Eukaryota</taxon>
        <taxon>Metazoa</taxon>
        <taxon>Spiralia</taxon>
        <taxon>Gnathifera</taxon>
        <taxon>Rotifera</taxon>
        <taxon>Eurotatoria</taxon>
        <taxon>Bdelloidea</taxon>
        <taxon>Philodinida</taxon>
        <taxon>Philodinidae</taxon>
        <taxon>Didymodactylos</taxon>
    </lineage>
</organism>
<proteinExistence type="predicted"/>
<gene>
    <name evidence="1" type="ORF">GPM918_LOCUS43133</name>
    <name evidence="2" type="ORF">SRO942_LOCUS44539</name>
</gene>
<evidence type="ECO:0000313" key="1">
    <source>
        <dbReference type="EMBL" id="CAF1611833.1"/>
    </source>
</evidence>
<evidence type="ECO:0000313" key="3">
    <source>
        <dbReference type="Proteomes" id="UP000663829"/>
    </source>
</evidence>
<dbReference type="OrthoDB" id="413122at2759"/>
<dbReference type="Proteomes" id="UP000681722">
    <property type="component" value="Unassembled WGS sequence"/>
</dbReference>
<dbReference type="EMBL" id="CAJNOQ010038232">
    <property type="protein sequence ID" value="CAF1611833.1"/>
    <property type="molecule type" value="Genomic_DNA"/>
</dbReference>
<dbReference type="Proteomes" id="UP000663829">
    <property type="component" value="Unassembled WGS sequence"/>
</dbReference>
<name>A0A816BID9_9BILA</name>
<feature type="non-terminal residue" evidence="1">
    <location>
        <position position="1"/>
    </location>
</feature>
<dbReference type="AlphaFoldDB" id="A0A816BID9"/>